<dbReference type="GO" id="GO:0006508">
    <property type="term" value="P:proteolysis"/>
    <property type="evidence" value="ECO:0007669"/>
    <property type="project" value="InterPro"/>
</dbReference>
<dbReference type="GO" id="GO:0004190">
    <property type="term" value="F:aspartic-type endopeptidase activity"/>
    <property type="evidence" value="ECO:0007669"/>
    <property type="project" value="InterPro"/>
</dbReference>
<dbReference type="Proteomes" id="UP000095287">
    <property type="component" value="Unplaced"/>
</dbReference>
<reference evidence="4" key="1">
    <citation type="submission" date="2016-11" db="UniProtKB">
        <authorList>
            <consortium name="WormBaseParasite"/>
        </authorList>
    </citation>
    <scope>IDENTIFICATION</scope>
</reference>
<keyword evidence="1" id="KW-0378">Hydrolase</keyword>
<proteinExistence type="predicted"/>
<name>A0A1I7XYE4_9BILA</name>
<protein>
    <submittedName>
        <fullName evidence="4">Peptidase A2 domain-containing protein</fullName>
    </submittedName>
</protein>
<sequence>MQGELQKSEVEYEEVIAFGGYVPTLVLTVNELFVRGLMDTGASISIIAQGALAKIMKGPERLQSVSGDRQCIASNGQPLKVLGEVRLPVAYLDNEVEQFRFVVTADNFGHDMIIGSDLLRVLGFQFYNVKNNEFHTQK</sequence>
<dbReference type="CDD" id="cd00303">
    <property type="entry name" value="retropepsin_like"/>
    <property type="match status" value="1"/>
</dbReference>
<evidence type="ECO:0000256" key="1">
    <source>
        <dbReference type="ARBA" id="ARBA00022801"/>
    </source>
</evidence>
<feature type="domain" description="Peptidase A2" evidence="2">
    <location>
        <begin position="34"/>
        <end position="49"/>
    </location>
</feature>
<keyword evidence="3" id="KW-1185">Reference proteome</keyword>
<evidence type="ECO:0000313" key="4">
    <source>
        <dbReference type="WBParaSite" id="L893_g10736.t1"/>
    </source>
</evidence>
<dbReference type="PROSITE" id="PS50175">
    <property type="entry name" value="ASP_PROT_RETROV"/>
    <property type="match status" value="1"/>
</dbReference>
<dbReference type="InterPro" id="IPR021109">
    <property type="entry name" value="Peptidase_aspartic_dom_sf"/>
</dbReference>
<dbReference type="Gene3D" id="2.40.70.10">
    <property type="entry name" value="Acid Proteases"/>
    <property type="match status" value="1"/>
</dbReference>
<dbReference type="WBParaSite" id="L893_g10736.t1">
    <property type="protein sequence ID" value="L893_g10736.t1"/>
    <property type="gene ID" value="L893_g10736"/>
</dbReference>
<evidence type="ECO:0000259" key="2">
    <source>
        <dbReference type="PROSITE" id="PS50175"/>
    </source>
</evidence>
<organism evidence="3 4">
    <name type="scientific">Steinernema glaseri</name>
    <dbReference type="NCBI Taxonomy" id="37863"/>
    <lineage>
        <taxon>Eukaryota</taxon>
        <taxon>Metazoa</taxon>
        <taxon>Ecdysozoa</taxon>
        <taxon>Nematoda</taxon>
        <taxon>Chromadorea</taxon>
        <taxon>Rhabditida</taxon>
        <taxon>Tylenchina</taxon>
        <taxon>Panagrolaimomorpha</taxon>
        <taxon>Strongyloidoidea</taxon>
        <taxon>Steinernematidae</taxon>
        <taxon>Steinernema</taxon>
    </lineage>
</organism>
<dbReference type="AlphaFoldDB" id="A0A1I7XYE4"/>
<dbReference type="SUPFAM" id="SSF50630">
    <property type="entry name" value="Acid proteases"/>
    <property type="match status" value="1"/>
</dbReference>
<dbReference type="InterPro" id="IPR001995">
    <property type="entry name" value="Peptidase_A2_cat"/>
</dbReference>
<dbReference type="Pfam" id="PF13650">
    <property type="entry name" value="Asp_protease_2"/>
    <property type="match status" value="1"/>
</dbReference>
<evidence type="ECO:0000313" key="3">
    <source>
        <dbReference type="Proteomes" id="UP000095287"/>
    </source>
</evidence>
<accession>A0A1I7XYE4</accession>